<dbReference type="GO" id="GO:0008757">
    <property type="term" value="F:S-adenosylmethionine-dependent methyltransferase activity"/>
    <property type="evidence" value="ECO:0007669"/>
    <property type="project" value="InterPro"/>
</dbReference>
<comment type="caution">
    <text evidence="2">The sequence shown here is derived from an EMBL/GenBank/DDBJ whole genome shotgun (WGS) entry which is preliminary data.</text>
</comment>
<feature type="domain" description="Methyltransferase type 11" evidence="1">
    <location>
        <begin position="99"/>
        <end position="155"/>
    </location>
</feature>
<dbReference type="SUPFAM" id="SSF53335">
    <property type="entry name" value="S-adenosyl-L-methionine-dependent methyltransferases"/>
    <property type="match status" value="1"/>
</dbReference>
<dbReference type="Proteomes" id="UP000178647">
    <property type="component" value="Unassembled WGS sequence"/>
</dbReference>
<dbReference type="EMBL" id="MHMH01000003">
    <property type="protein sequence ID" value="OGZ24842.1"/>
    <property type="molecule type" value="Genomic_DNA"/>
</dbReference>
<dbReference type="InterPro" id="IPR013216">
    <property type="entry name" value="Methyltransf_11"/>
</dbReference>
<sequence length="192" mass="22642">MLEGVIYRVKVLILDKLYYHLYWRHLNREFVFNGKKYQYFYHPYNTTWSNERKVEIPIIYELLKQEQGKRILEVGRVLPHYFSIAHDVLDKYEKGKGVINEDVVDFTPSRKYDLIISISTLEHVGWDETPKEPEKAAKAIENLKRCLNPGGKIVFTVPVGQNPCLDNLIKARKISTDQFYYFNEIIIGIITN</sequence>
<dbReference type="Pfam" id="PF08241">
    <property type="entry name" value="Methyltransf_11"/>
    <property type="match status" value="1"/>
</dbReference>
<organism evidence="2 3">
    <name type="scientific">Candidatus Nealsonbacteria bacterium RIFCSPLOWO2_01_FULL_43_32</name>
    <dbReference type="NCBI Taxonomy" id="1801672"/>
    <lineage>
        <taxon>Bacteria</taxon>
        <taxon>Candidatus Nealsoniibacteriota</taxon>
    </lineage>
</organism>
<evidence type="ECO:0000313" key="2">
    <source>
        <dbReference type="EMBL" id="OGZ24842.1"/>
    </source>
</evidence>
<evidence type="ECO:0000259" key="1">
    <source>
        <dbReference type="Pfam" id="PF08241"/>
    </source>
</evidence>
<proteinExistence type="predicted"/>
<accession>A0A1G2EGV0</accession>
<dbReference type="Gene3D" id="3.40.50.150">
    <property type="entry name" value="Vaccinia Virus protein VP39"/>
    <property type="match status" value="1"/>
</dbReference>
<dbReference type="CDD" id="cd02440">
    <property type="entry name" value="AdoMet_MTases"/>
    <property type="match status" value="1"/>
</dbReference>
<protein>
    <recommendedName>
        <fullName evidence="1">Methyltransferase type 11 domain-containing protein</fullName>
    </recommendedName>
</protein>
<name>A0A1G2EGV0_9BACT</name>
<gene>
    <name evidence="2" type="ORF">A2896_01620</name>
</gene>
<reference evidence="2 3" key="1">
    <citation type="journal article" date="2016" name="Nat. Commun.">
        <title>Thousands of microbial genomes shed light on interconnected biogeochemical processes in an aquifer system.</title>
        <authorList>
            <person name="Anantharaman K."/>
            <person name="Brown C.T."/>
            <person name="Hug L.A."/>
            <person name="Sharon I."/>
            <person name="Castelle C.J."/>
            <person name="Probst A.J."/>
            <person name="Thomas B.C."/>
            <person name="Singh A."/>
            <person name="Wilkins M.J."/>
            <person name="Karaoz U."/>
            <person name="Brodie E.L."/>
            <person name="Williams K.H."/>
            <person name="Hubbard S.S."/>
            <person name="Banfield J.F."/>
        </authorList>
    </citation>
    <scope>NUCLEOTIDE SEQUENCE [LARGE SCALE GENOMIC DNA]</scope>
</reference>
<dbReference type="InterPro" id="IPR029063">
    <property type="entry name" value="SAM-dependent_MTases_sf"/>
</dbReference>
<evidence type="ECO:0000313" key="3">
    <source>
        <dbReference type="Proteomes" id="UP000178647"/>
    </source>
</evidence>
<dbReference type="STRING" id="1801672.A2896_01620"/>
<dbReference type="AlphaFoldDB" id="A0A1G2EGV0"/>